<feature type="signal peptide" evidence="1">
    <location>
        <begin position="1"/>
        <end position="18"/>
    </location>
</feature>
<feature type="chain" id="PRO_5041992410" description="Galactose oxidase" evidence="1">
    <location>
        <begin position="19"/>
        <end position="323"/>
    </location>
</feature>
<dbReference type="RefSeq" id="XP_060414967.1">
    <property type="nucleotide sequence ID" value="XM_060561060.1"/>
</dbReference>
<dbReference type="Gene3D" id="2.120.10.80">
    <property type="entry name" value="Kelch-type beta propeller"/>
    <property type="match status" value="2"/>
</dbReference>
<keyword evidence="3" id="KW-1185">Reference proteome</keyword>
<evidence type="ECO:0000256" key="1">
    <source>
        <dbReference type="SAM" id="SignalP"/>
    </source>
</evidence>
<proteinExistence type="predicted"/>
<dbReference type="AlphaFoldDB" id="A0AAD8Q1N0"/>
<sequence>MRIPTIATAFATVCAVLAQGRSFTGPRAASAWHDLSRIPLLPRQEHAAVAINSTAIAVFGGITGSSATGVWNNTDLVTLIYLLGGLAEKFDQNGTWRAVPDSWVYDPARDRWEPVARFPPGTERGSAAVGVSGTKIYLAGGLRSMETVPGGTIATVDDVSVYDTATDTWTSLGTHPLPQPRDHAGGAVVANVFYVIGGRHVAGGLFASDSVYVLGLDALDAGDAGWQTASTSPLPTARAWHGTAVFSDRIYTFGGEGNLQAASGVFSETEVLDPATGAWASLEPMRRPRHGSAAVAVSDGIIVPGGGVSWGSSSVDTADMFRS</sequence>
<reference evidence="2" key="1">
    <citation type="submission" date="2021-06" db="EMBL/GenBank/DDBJ databases">
        <title>Comparative genomics, transcriptomics and evolutionary studies reveal genomic signatures of adaptation to plant cell wall in hemibiotrophic fungi.</title>
        <authorList>
            <consortium name="DOE Joint Genome Institute"/>
            <person name="Baroncelli R."/>
            <person name="Diaz J.F."/>
            <person name="Benocci T."/>
            <person name="Peng M."/>
            <person name="Battaglia E."/>
            <person name="Haridas S."/>
            <person name="Andreopoulos W."/>
            <person name="Labutti K."/>
            <person name="Pangilinan J."/>
            <person name="Floch G.L."/>
            <person name="Makela M.R."/>
            <person name="Henrissat B."/>
            <person name="Grigoriev I.V."/>
            <person name="Crouch J.A."/>
            <person name="De Vries R.P."/>
            <person name="Sukno S.A."/>
            <person name="Thon M.R."/>
        </authorList>
    </citation>
    <scope>NUCLEOTIDE SEQUENCE</scope>
    <source>
        <strain evidence="2">CBS 125086</strain>
    </source>
</reference>
<evidence type="ECO:0008006" key="4">
    <source>
        <dbReference type="Google" id="ProtNLM"/>
    </source>
</evidence>
<evidence type="ECO:0000313" key="3">
    <source>
        <dbReference type="Proteomes" id="UP001230504"/>
    </source>
</evidence>
<dbReference type="EMBL" id="JAHLJV010000024">
    <property type="protein sequence ID" value="KAK1593681.1"/>
    <property type="molecule type" value="Genomic_DNA"/>
</dbReference>
<dbReference type="SUPFAM" id="SSF117281">
    <property type="entry name" value="Kelch motif"/>
    <property type="match status" value="1"/>
</dbReference>
<dbReference type="PANTHER" id="PTHR45632">
    <property type="entry name" value="LD33804P"/>
    <property type="match status" value="1"/>
</dbReference>
<protein>
    <recommendedName>
        <fullName evidence="4">Galactose oxidase</fullName>
    </recommendedName>
</protein>
<gene>
    <name evidence="2" type="ORF">LY79DRAFT_589724</name>
</gene>
<name>A0AAD8Q1N0_9PEZI</name>
<comment type="caution">
    <text evidence="2">The sequence shown here is derived from an EMBL/GenBank/DDBJ whole genome shotgun (WGS) entry which is preliminary data.</text>
</comment>
<dbReference type="Proteomes" id="UP001230504">
    <property type="component" value="Unassembled WGS sequence"/>
</dbReference>
<dbReference type="InterPro" id="IPR015915">
    <property type="entry name" value="Kelch-typ_b-propeller"/>
</dbReference>
<dbReference type="Pfam" id="PF24681">
    <property type="entry name" value="Kelch_KLHDC2_KLHL20_DRC7"/>
    <property type="match status" value="1"/>
</dbReference>
<dbReference type="SMART" id="SM00612">
    <property type="entry name" value="Kelch"/>
    <property type="match status" value="3"/>
</dbReference>
<accession>A0AAD8Q1N0</accession>
<keyword evidence="1" id="KW-0732">Signal</keyword>
<dbReference type="GeneID" id="85445300"/>
<dbReference type="InterPro" id="IPR006652">
    <property type="entry name" value="Kelch_1"/>
</dbReference>
<evidence type="ECO:0000313" key="2">
    <source>
        <dbReference type="EMBL" id="KAK1593681.1"/>
    </source>
</evidence>
<organism evidence="2 3">
    <name type="scientific">Colletotrichum navitas</name>
    <dbReference type="NCBI Taxonomy" id="681940"/>
    <lineage>
        <taxon>Eukaryota</taxon>
        <taxon>Fungi</taxon>
        <taxon>Dikarya</taxon>
        <taxon>Ascomycota</taxon>
        <taxon>Pezizomycotina</taxon>
        <taxon>Sordariomycetes</taxon>
        <taxon>Hypocreomycetidae</taxon>
        <taxon>Glomerellales</taxon>
        <taxon>Glomerellaceae</taxon>
        <taxon>Colletotrichum</taxon>
        <taxon>Colletotrichum graminicola species complex</taxon>
    </lineage>
</organism>